<evidence type="ECO:0000313" key="16">
    <source>
        <dbReference type="Proteomes" id="UP000295129"/>
    </source>
</evidence>
<evidence type="ECO:0000256" key="2">
    <source>
        <dbReference type="ARBA" id="ARBA00002695"/>
    </source>
</evidence>
<keyword evidence="11 13" id="KW-0456">Lyase</keyword>
<dbReference type="InterPro" id="IPR033941">
    <property type="entry name" value="IPMI_cat"/>
</dbReference>
<comment type="function">
    <text evidence="2 13">Catalyzes the isomerization between 2-isopropylmalate and 3-isopropylmalate, via the formation of 2-isopropylmaleate.</text>
</comment>
<evidence type="ECO:0000259" key="14">
    <source>
        <dbReference type="Pfam" id="PF00330"/>
    </source>
</evidence>
<dbReference type="GO" id="GO:0003861">
    <property type="term" value="F:3-isopropylmalate dehydratase activity"/>
    <property type="evidence" value="ECO:0007669"/>
    <property type="project" value="UniProtKB-UniRule"/>
</dbReference>
<dbReference type="NCBIfam" id="NF004016">
    <property type="entry name" value="PRK05478.1"/>
    <property type="match status" value="1"/>
</dbReference>
<keyword evidence="8 13" id="KW-0479">Metal-binding</keyword>
<evidence type="ECO:0000256" key="4">
    <source>
        <dbReference type="ARBA" id="ARBA00011271"/>
    </source>
</evidence>
<dbReference type="InterPro" id="IPR004430">
    <property type="entry name" value="3-IsopropMal_deHydase_lsu"/>
</dbReference>
<dbReference type="EMBL" id="SNVV01000012">
    <property type="protein sequence ID" value="TDN49283.1"/>
    <property type="molecule type" value="Genomic_DNA"/>
</dbReference>
<dbReference type="GO" id="GO:0051539">
    <property type="term" value="F:4 iron, 4 sulfur cluster binding"/>
    <property type="evidence" value="ECO:0007669"/>
    <property type="project" value="UniProtKB-KW"/>
</dbReference>
<dbReference type="Gene3D" id="3.30.499.10">
    <property type="entry name" value="Aconitase, domain 3"/>
    <property type="match status" value="2"/>
</dbReference>
<dbReference type="SUPFAM" id="SSF53732">
    <property type="entry name" value="Aconitase iron-sulfur domain"/>
    <property type="match status" value="1"/>
</dbReference>
<name>A0A4R6DVT2_9RHOO</name>
<dbReference type="GO" id="GO:0046872">
    <property type="term" value="F:metal ion binding"/>
    <property type="evidence" value="ECO:0007669"/>
    <property type="project" value="UniProtKB-KW"/>
</dbReference>
<organism evidence="15 16">
    <name type="scientific">Azoarcus indigens</name>
    <dbReference type="NCBI Taxonomy" id="29545"/>
    <lineage>
        <taxon>Bacteria</taxon>
        <taxon>Pseudomonadati</taxon>
        <taxon>Pseudomonadota</taxon>
        <taxon>Betaproteobacteria</taxon>
        <taxon>Rhodocyclales</taxon>
        <taxon>Zoogloeaceae</taxon>
        <taxon>Azoarcus</taxon>
    </lineage>
</organism>
<evidence type="ECO:0000313" key="15">
    <source>
        <dbReference type="EMBL" id="TDN49283.1"/>
    </source>
</evidence>
<dbReference type="EC" id="4.2.1.33" evidence="13"/>
<sequence length="469" mass="50940">MEAQTLYEKLWSSHVVHQEADGTALIYIDRHLVHEVTSPQAFEGLKLAGRKPWRVSSIVATADHNTPTDHWEQGIQDPVSRQQVETLDNNIREVGALAYFPFKNERQGIVHVIGPENGATLPGMTVVCGDSHTSTHGAFACLAHGIGTSEVEHVMATQCLIQKRSKTMLVRVDGKLGKGVTAKDVALAIIGRIGTAGGTGYAIEFGGEVMRSLSMEGRMTVCNMAIEAGARMGFVAVDQVTIDYLKGRPFSPRGDDWERAVAYWRTLHSDEGARFDQVVVLRGEDIQPQVTWGTSPEMVVPVGATVPDPAKESDPVRREGMERALHYMGLTPNLPVTSIKIDKVFIGSCTNSRIEDLRQAAVIARGRRKADNVRQVLVVPGSGLVKRQAEQEGLDKIFVAAGFEWREPGCSMCLAMNADRLEPGERCASTSNRNFEGRQGAGGRTHLVSPAMAAAAAIAGHFADVRDIL</sequence>
<evidence type="ECO:0000256" key="10">
    <source>
        <dbReference type="ARBA" id="ARBA00023014"/>
    </source>
</evidence>
<dbReference type="AlphaFoldDB" id="A0A4R6DVT2"/>
<evidence type="ECO:0000256" key="1">
    <source>
        <dbReference type="ARBA" id="ARBA00000491"/>
    </source>
</evidence>
<evidence type="ECO:0000256" key="8">
    <source>
        <dbReference type="ARBA" id="ARBA00022723"/>
    </source>
</evidence>
<dbReference type="PANTHER" id="PTHR43822:SF9">
    <property type="entry name" value="3-ISOPROPYLMALATE DEHYDRATASE"/>
    <property type="match status" value="1"/>
</dbReference>
<comment type="caution">
    <text evidence="15">The sequence shown here is derived from an EMBL/GenBank/DDBJ whole genome shotgun (WGS) entry which is preliminary data.</text>
</comment>
<dbReference type="NCBIfam" id="NF009116">
    <property type="entry name" value="PRK12466.1"/>
    <property type="match status" value="1"/>
</dbReference>
<dbReference type="CDD" id="cd01583">
    <property type="entry name" value="IPMI"/>
    <property type="match status" value="1"/>
</dbReference>
<comment type="cofactor">
    <cofactor evidence="13">
        <name>[4Fe-4S] cluster</name>
        <dbReference type="ChEBI" id="CHEBI:49883"/>
    </cofactor>
    <text evidence="13">Binds 1 [4Fe-4S] cluster per subunit.</text>
</comment>
<keyword evidence="5 13" id="KW-0432">Leucine biosynthesis</keyword>
<evidence type="ECO:0000256" key="11">
    <source>
        <dbReference type="ARBA" id="ARBA00023239"/>
    </source>
</evidence>
<dbReference type="PANTHER" id="PTHR43822">
    <property type="entry name" value="HOMOACONITASE, MITOCHONDRIAL-RELATED"/>
    <property type="match status" value="1"/>
</dbReference>
<dbReference type="HAMAP" id="MF_01026">
    <property type="entry name" value="LeuC_type1"/>
    <property type="match status" value="1"/>
</dbReference>
<dbReference type="InterPro" id="IPR001030">
    <property type="entry name" value="Acoase/IPM_deHydtase_lsu_aba"/>
</dbReference>
<feature type="binding site" evidence="13">
    <location>
        <position position="349"/>
    </location>
    <ligand>
        <name>[4Fe-4S] cluster</name>
        <dbReference type="ChEBI" id="CHEBI:49883"/>
    </ligand>
</feature>
<dbReference type="InterPro" id="IPR015931">
    <property type="entry name" value="Acnase/IPM_dHydase_lsu_aba_1/3"/>
</dbReference>
<evidence type="ECO:0000256" key="12">
    <source>
        <dbReference type="ARBA" id="ARBA00023304"/>
    </source>
</evidence>
<dbReference type="PROSITE" id="PS01244">
    <property type="entry name" value="ACONITASE_2"/>
    <property type="match status" value="1"/>
</dbReference>
<dbReference type="InterPro" id="IPR036008">
    <property type="entry name" value="Aconitase_4Fe-4S_dom"/>
</dbReference>
<feature type="binding site" evidence="13">
    <location>
        <position position="410"/>
    </location>
    <ligand>
        <name>[4Fe-4S] cluster</name>
        <dbReference type="ChEBI" id="CHEBI:49883"/>
    </ligand>
</feature>
<feature type="binding site" evidence="13">
    <location>
        <position position="413"/>
    </location>
    <ligand>
        <name>[4Fe-4S] cluster</name>
        <dbReference type="ChEBI" id="CHEBI:49883"/>
    </ligand>
</feature>
<evidence type="ECO:0000256" key="5">
    <source>
        <dbReference type="ARBA" id="ARBA00022430"/>
    </source>
</evidence>
<dbReference type="RefSeq" id="WP_133592825.1">
    <property type="nucleotide sequence ID" value="NZ_SNVV01000012.1"/>
</dbReference>
<dbReference type="PROSITE" id="PS00450">
    <property type="entry name" value="ACONITASE_1"/>
    <property type="match status" value="1"/>
</dbReference>
<dbReference type="InterPro" id="IPR050067">
    <property type="entry name" value="IPM_dehydratase_rel_enz"/>
</dbReference>
<gene>
    <name evidence="13" type="primary">leuC</name>
    <name evidence="15" type="ORF">C7389_112138</name>
</gene>
<keyword evidence="7 13" id="KW-0028">Amino-acid biosynthesis</keyword>
<dbReference type="Proteomes" id="UP000295129">
    <property type="component" value="Unassembled WGS sequence"/>
</dbReference>
<dbReference type="PRINTS" id="PR00415">
    <property type="entry name" value="ACONITASE"/>
</dbReference>
<dbReference type="NCBIfam" id="TIGR00170">
    <property type="entry name" value="leuC"/>
    <property type="match status" value="1"/>
</dbReference>
<accession>A0A4R6DVT2</accession>
<comment type="subunit">
    <text evidence="4 13">Heterodimer of LeuC and LeuD.</text>
</comment>
<evidence type="ECO:0000256" key="6">
    <source>
        <dbReference type="ARBA" id="ARBA00022485"/>
    </source>
</evidence>
<dbReference type="OrthoDB" id="9802769at2"/>
<comment type="pathway">
    <text evidence="3 13">Amino-acid biosynthesis; L-leucine biosynthesis; L-leucine from 3-methyl-2-oxobutanoate: step 2/4.</text>
</comment>
<dbReference type="FunFam" id="3.30.499.10:FF:000007">
    <property type="entry name" value="3-isopropylmalate dehydratase large subunit"/>
    <property type="match status" value="1"/>
</dbReference>
<dbReference type="Pfam" id="PF00330">
    <property type="entry name" value="Aconitase"/>
    <property type="match status" value="1"/>
</dbReference>
<comment type="catalytic activity">
    <reaction evidence="1 13">
        <text>(2R,3S)-3-isopropylmalate = (2S)-2-isopropylmalate</text>
        <dbReference type="Rhea" id="RHEA:32287"/>
        <dbReference type="ChEBI" id="CHEBI:1178"/>
        <dbReference type="ChEBI" id="CHEBI:35121"/>
        <dbReference type="EC" id="4.2.1.33"/>
    </reaction>
</comment>
<evidence type="ECO:0000256" key="9">
    <source>
        <dbReference type="ARBA" id="ARBA00023004"/>
    </source>
</evidence>
<keyword evidence="9 13" id="KW-0408">Iron</keyword>
<reference evidence="15 16" key="1">
    <citation type="submission" date="2019-03" db="EMBL/GenBank/DDBJ databases">
        <title>Genomic Encyclopedia of Type Strains, Phase IV (KMG-IV): sequencing the most valuable type-strain genomes for metagenomic binning, comparative biology and taxonomic classification.</title>
        <authorList>
            <person name="Goeker M."/>
        </authorList>
    </citation>
    <scope>NUCLEOTIDE SEQUENCE [LARGE SCALE GENOMIC DNA]</scope>
    <source>
        <strain evidence="15 16">DSM 12121</strain>
    </source>
</reference>
<keyword evidence="10 13" id="KW-0411">Iron-sulfur</keyword>
<comment type="similarity">
    <text evidence="13">Belongs to the aconitase/IPM isomerase family. LeuC type 1 subfamily.</text>
</comment>
<keyword evidence="12 13" id="KW-0100">Branched-chain amino acid biosynthesis</keyword>
<dbReference type="InterPro" id="IPR018136">
    <property type="entry name" value="Aconitase_4Fe-4S_BS"/>
</dbReference>
<evidence type="ECO:0000256" key="3">
    <source>
        <dbReference type="ARBA" id="ARBA00004729"/>
    </source>
</evidence>
<evidence type="ECO:0000256" key="13">
    <source>
        <dbReference type="HAMAP-Rule" id="MF_01026"/>
    </source>
</evidence>
<evidence type="ECO:0000256" key="7">
    <source>
        <dbReference type="ARBA" id="ARBA00022605"/>
    </source>
</evidence>
<protein>
    <recommendedName>
        <fullName evidence="13">3-isopropylmalate dehydratase large subunit</fullName>
        <ecNumber evidence="13">4.2.1.33</ecNumber>
    </recommendedName>
    <alternativeName>
        <fullName evidence="13">Alpha-IPM isomerase</fullName>
        <shortName evidence="13">IPMI</shortName>
    </alternativeName>
    <alternativeName>
        <fullName evidence="13">Isopropylmalate isomerase</fullName>
    </alternativeName>
</protein>
<dbReference type="UniPathway" id="UPA00048">
    <property type="reaction ID" value="UER00071"/>
</dbReference>
<keyword evidence="16" id="KW-1185">Reference proteome</keyword>
<dbReference type="GO" id="GO:0009098">
    <property type="term" value="P:L-leucine biosynthetic process"/>
    <property type="evidence" value="ECO:0007669"/>
    <property type="project" value="UniProtKB-UniRule"/>
</dbReference>
<keyword evidence="6 13" id="KW-0004">4Fe-4S</keyword>
<feature type="domain" description="Aconitase/3-isopropylmalate dehydratase large subunit alpha/beta/alpha" evidence="14">
    <location>
        <begin position="8"/>
        <end position="460"/>
    </location>
</feature>
<proteinExistence type="inferred from homology"/>